<keyword evidence="1" id="KW-1133">Transmembrane helix</keyword>
<keyword evidence="1" id="KW-0472">Membrane</keyword>
<dbReference type="GeneID" id="42780957"/>
<comment type="caution">
    <text evidence="3">The sequence shown here is derived from an EMBL/GenBank/DDBJ whole genome shotgun (WGS) entry which is preliminary data.</text>
</comment>
<dbReference type="Proteomes" id="UP001239759">
    <property type="component" value="Unassembled WGS sequence"/>
</dbReference>
<evidence type="ECO:0000313" key="5">
    <source>
        <dbReference type="Proteomes" id="UP001239759"/>
    </source>
</evidence>
<dbReference type="EMBL" id="JASNUQ010000003">
    <property type="protein sequence ID" value="MDK4289603.1"/>
    <property type="molecule type" value="Genomic_DNA"/>
</dbReference>
<dbReference type="EMBL" id="JASNVH010000006">
    <property type="protein sequence ID" value="MDK4306910.1"/>
    <property type="molecule type" value="Genomic_DNA"/>
</dbReference>
<proteinExistence type="predicted"/>
<feature type="transmembrane region" description="Helical" evidence="1">
    <location>
        <begin position="6"/>
        <end position="27"/>
    </location>
</feature>
<sequence length="62" mass="6496">MNNISYTLIGALVGIGIMLLIAITGWYSLWAIPFALIGAAIGAHFDGRIDLTNIFSSGKGQG</sequence>
<dbReference type="AlphaFoldDB" id="A0AAP4BR08"/>
<keyword evidence="5" id="KW-1185">Reference proteome</keyword>
<evidence type="ECO:0000313" key="2">
    <source>
        <dbReference type="EMBL" id="MDK4289603.1"/>
    </source>
</evidence>
<protein>
    <recommendedName>
        <fullName evidence="6">DUF2273 domain-containing protein</fullName>
    </recommendedName>
</protein>
<name>A0AAP4BR08_9CORY</name>
<dbReference type="RefSeq" id="WP_021352949.1">
    <property type="nucleotide sequence ID" value="NZ_CP051667.1"/>
</dbReference>
<evidence type="ECO:0008006" key="6">
    <source>
        <dbReference type="Google" id="ProtNLM"/>
    </source>
</evidence>
<evidence type="ECO:0000313" key="3">
    <source>
        <dbReference type="EMBL" id="MDK4306910.1"/>
    </source>
</evidence>
<accession>A0AAP4BR08</accession>
<keyword evidence="1" id="KW-0812">Transmembrane</keyword>
<organism evidence="3 4">
    <name type="scientific">Corynebacterium pseudodiphtheriticum</name>
    <dbReference type="NCBI Taxonomy" id="37637"/>
    <lineage>
        <taxon>Bacteria</taxon>
        <taxon>Bacillati</taxon>
        <taxon>Actinomycetota</taxon>
        <taxon>Actinomycetes</taxon>
        <taxon>Mycobacteriales</taxon>
        <taxon>Corynebacteriaceae</taxon>
        <taxon>Corynebacterium</taxon>
    </lineage>
</organism>
<evidence type="ECO:0000256" key="1">
    <source>
        <dbReference type="SAM" id="Phobius"/>
    </source>
</evidence>
<reference evidence="3 5" key="1">
    <citation type="submission" date="2023-05" db="EMBL/GenBank/DDBJ databases">
        <title>Metabolic capabilities are highly conserved among human nasal-associated Corynebacterium species in pangenomic analyses.</title>
        <authorList>
            <person name="Tran T.H."/>
            <person name="Roberts A.Q."/>
            <person name="Escapa I.F."/>
            <person name="Gao W."/>
            <person name="Conlan S."/>
            <person name="Kong H."/>
            <person name="Segre J.A."/>
            <person name="Kelly M.S."/>
            <person name="Lemon K.P."/>
        </authorList>
    </citation>
    <scope>NUCLEOTIDE SEQUENCE</scope>
    <source>
        <strain evidence="3">KPL2773</strain>
        <strain evidence="2 5">KPL3772</strain>
    </source>
</reference>
<gene>
    <name evidence="2" type="ORF">QPX23_02480</name>
    <name evidence="3" type="ORF">QPX42_04990</name>
</gene>
<dbReference type="Proteomes" id="UP001224412">
    <property type="component" value="Unassembled WGS sequence"/>
</dbReference>
<evidence type="ECO:0000313" key="4">
    <source>
        <dbReference type="Proteomes" id="UP001224412"/>
    </source>
</evidence>